<accession>A0A7V6CEE4</accession>
<evidence type="ECO:0000256" key="5">
    <source>
        <dbReference type="PROSITE-ProRule" id="PRU01248"/>
    </source>
</evidence>
<dbReference type="Gene3D" id="1.10.443.10">
    <property type="entry name" value="Intergrase catalytic core"/>
    <property type="match status" value="1"/>
</dbReference>
<feature type="domain" description="Tyr recombinase" evidence="6">
    <location>
        <begin position="176"/>
        <end position="346"/>
    </location>
</feature>
<sequence length="363" mass="42913">MELLKSNPYFRDYFEEFLNPWQGSPLRVSVHGTFVHAEGNSEAEYLYAQILLELKKNPQRSPLEEKPKTELTFETFYKEHYLEWCKNRQAYYYSLKKYLLNRIPDWFRKLKLSEIGVRELELLQTQLLNEGKSIATCNRYLSVIKASFTKAYEWDFIPEERLKTIRKVKNLKGEVKRLRYLTEEEIKALLANCEPHLYPIVFTALNTGMRKSEILGLKWSNVDLKNDLILLEKTKNGERREIPINKALKKVLLGLFVDRRLDTDYVFVNPATRKRYNDIKRSFNTACKKAGIKDFRFHDLRHTFASHLVMNGVDLKTVQELLGHKKLSMTLRYAHLSQAHKREAVKTIEKVVSEDIYHNFITI</sequence>
<dbReference type="GO" id="GO:0003677">
    <property type="term" value="F:DNA binding"/>
    <property type="evidence" value="ECO:0007669"/>
    <property type="project" value="UniProtKB-UniRule"/>
</dbReference>
<dbReference type="PROSITE" id="PS51900">
    <property type="entry name" value="CB"/>
    <property type="match status" value="1"/>
</dbReference>
<keyword evidence="2" id="KW-0229">DNA integration</keyword>
<comment type="similarity">
    <text evidence="1">Belongs to the 'phage' integrase family.</text>
</comment>
<dbReference type="InterPro" id="IPR010998">
    <property type="entry name" value="Integrase_recombinase_N"/>
</dbReference>
<dbReference type="Gene3D" id="1.10.150.130">
    <property type="match status" value="1"/>
</dbReference>
<evidence type="ECO:0000256" key="3">
    <source>
        <dbReference type="ARBA" id="ARBA00023125"/>
    </source>
</evidence>
<keyword evidence="4" id="KW-0233">DNA recombination</keyword>
<dbReference type="GO" id="GO:0015074">
    <property type="term" value="P:DNA integration"/>
    <property type="evidence" value="ECO:0007669"/>
    <property type="project" value="UniProtKB-KW"/>
</dbReference>
<dbReference type="SUPFAM" id="SSF56349">
    <property type="entry name" value="DNA breaking-rejoining enzymes"/>
    <property type="match status" value="1"/>
</dbReference>
<reference evidence="8" key="1">
    <citation type="journal article" date="2020" name="mSystems">
        <title>Genome- and Community-Level Interaction Insights into Carbon Utilization and Element Cycling Functions of Hydrothermarchaeota in Hydrothermal Sediment.</title>
        <authorList>
            <person name="Zhou Z."/>
            <person name="Liu Y."/>
            <person name="Xu W."/>
            <person name="Pan J."/>
            <person name="Luo Z.H."/>
            <person name="Li M."/>
        </authorList>
    </citation>
    <scope>NUCLEOTIDE SEQUENCE [LARGE SCALE GENOMIC DNA]</scope>
    <source>
        <strain evidence="8">SpSt-106</strain>
    </source>
</reference>
<gene>
    <name evidence="8" type="ORF">ENM15_07815</name>
</gene>
<evidence type="ECO:0000259" key="7">
    <source>
        <dbReference type="PROSITE" id="PS51900"/>
    </source>
</evidence>
<dbReference type="EMBL" id="DRWR01000125">
    <property type="protein sequence ID" value="HHQ16701.1"/>
    <property type="molecule type" value="Genomic_DNA"/>
</dbReference>
<protein>
    <submittedName>
        <fullName evidence="8">Site-specific integrase</fullName>
    </submittedName>
</protein>
<dbReference type="PANTHER" id="PTHR30349">
    <property type="entry name" value="PHAGE INTEGRASE-RELATED"/>
    <property type="match status" value="1"/>
</dbReference>
<dbReference type="PROSITE" id="PS51898">
    <property type="entry name" value="TYR_RECOMBINASE"/>
    <property type="match status" value="1"/>
</dbReference>
<dbReference type="CDD" id="cd00796">
    <property type="entry name" value="INT_Rci_Hp1_C"/>
    <property type="match status" value="1"/>
</dbReference>
<dbReference type="InterPro" id="IPR050090">
    <property type="entry name" value="Tyrosine_recombinase_XerCD"/>
</dbReference>
<dbReference type="InterPro" id="IPR044068">
    <property type="entry name" value="CB"/>
</dbReference>
<dbReference type="InterPro" id="IPR011010">
    <property type="entry name" value="DNA_brk_join_enz"/>
</dbReference>
<dbReference type="InterPro" id="IPR002104">
    <property type="entry name" value="Integrase_catalytic"/>
</dbReference>
<dbReference type="InterPro" id="IPR013762">
    <property type="entry name" value="Integrase-like_cat_sf"/>
</dbReference>
<evidence type="ECO:0000259" key="6">
    <source>
        <dbReference type="PROSITE" id="PS51898"/>
    </source>
</evidence>
<dbReference type="GO" id="GO:0006310">
    <property type="term" value="P:DNA recombination"/>
    <property type="evidence" value="ECO:0007669"/>
    <property type="project" value="UniProtKB-KW"/>
</dbReference>
<dbReference type="PANTHER" id="PTHR30349:SF64">
    <property type="entry name" value="PROPHAGE INTEGRASE INTD-RELATED"/>
    <property type="match status" value="1"/>
</dbReference>
<organism evidence="8">
    <name type="scientific">Thermodesulfobacterium geofontis</name>
    <dbReference type="NCBI Taxonomy" id="1295609"/>
    <lineage>
        <taxon>Bacteria</taxon>
        <taxon>Pseudomonadati</taxon>
        <taxon>Thermodesulfobacteriota</taxon>
        <taxon>Thermodesulfobacteria</taxon>
        <taxon>Thermodesulfobacteriales</taxon>
        <taxon>Thermodesulfobacteriaceae</taxon>
        <taxon>Thermodesulfobacterium</taxon>
    </lineage>
</organism>
<dbReference type="Pfam" id="PF00589">
    <property type="entry name" value="Phage_integrase"/>
    <property type="match status" value="1"/>
</dbReference>
<comment type="caution">
    <text evidence="8">The sequence shown here is derived from an EMBL/GenBank/DDBJ whole genome shotgun (WGS) entry which is preliminary data.</text>
</comment>
<evidence type="ECO:0000313" key="8">
    <source>
        <dbReference type="EMBL" id="HHQ16701.1"/>
    </source>
</evidence>
<evidence type="ECO:0000256" key="1">
    <source>
        <dbReference type="ARBA" id="ARBA00008857"/>
    </source>
</evidence>
<feature type="domain" description="Core-binding (CB)" evidence="7">
    <location>
        <begin position="72"/>
        <end position="152"/>
    </location>
</feature>
<keyword evidence="3 5" id="KW-0238">DNA-binding</keyword>
<name>A0A7V6CEE4_9BACT</name>
<dbReference type="AlphaFoldDB" id="A0A7V6CEE4"/>
<proteinExistence type="inferred from homology"/>
<evidence type="ECO:0000256" key="4">
    <source>
        <dbReference type="ARBA" id="ARBA00023172"/>
    </source>
</evidence>
<evidence type="ECO:0000256" key="2">
    <source>
        <dbReference type="ARBA" id="ARBA00022908"/>
    </source>
</evidence>